<protein>
    <recommendedName>
        <fullName evidence="5">Ubiquinone biosynthesis O-methyltransferase</fullName>
    </recommendedName>
    <alternativeName>
        <fullName evidence="5">2-polyprenyl-6-hydroxyphenol methylase</fullName>
        <ecNumber evidence="5">2.1.1.222</ecNumber>
    </alternativeName>
    <alternativeName>
        <fullName evidence="5">3-demethylubiquinone 3-O-methyltransferase</fullName>
        <ecNumber evidence="5">2.1.1.64</ecNumber>
    </alternativeName>
</protein>
<reference evidence="6 7" key="1">
    <citation type="submission" date="2016-10" db="EMBL/GenBank/DDBJ databases">
        <authorList>
            <person name="de Groot N.N."/>
        </authorList>
    </citation>
    <scope>NUCLEOTIDE SEQUENCE [LARGE SCALE GENOMIC DNA]</scope>
    <source>
        <strain evidence="6 7">NE2</strain>
    </source>
</reference>
<feature type="binding site" evidence="5">
    <location>
        <position position="81"/>
    </location>
    <ligand>
        <name>S-adenosyl-L-methionine</name>
        <dbReference type="ChEBI" id="CHEBI:59789"/>
    </ligand>
</feature>
<comment type="catalytic activity">
    <reaction evidence="5">
        <text>a 3-demethylubiquinol + S-adenosyl-L-methionine = a ubiquinol + S-adenosyl-L-homocysteine + H(+)</text>
        <dbReference type="Rhea" id="RHEA:44380"/>
        <dbReference type="Rhea" id="RHEA-COMP:9566"/>
        <dbReference type="Rhea" id="RHEA-COMP:10914"/>
        <dbReference type="ChEBI" id="CHEBI:15378"/>
        <dbReference type="ChEBI" id="CHEBI:17976"/>
        <dbReference type="ChEBI" id="CHEBI:57856"/>
        <dbReference type="ChEBI" id="CHEBI:59789"/>
        <dbReference type="ChEBI" id="CHEBI:84422"/>
        <dbReference type="EC" id="2.1.1.64"/>
    </reaction>
</comment>
<keyword evidence="1 5" id="KW-0489">Methyltransferase</keyword>
<keyword evidence="7" id="KW-1185">Reference proteome</keyword>
<dbReference type="GO" id="GO:0032259">
    <property type="term" value="P:methylation"/>
    <property type="evidence" value="ECO:0007669"/>
    <property type="project" value="UniProtKB-KW"/>
</dbReference>
<dbReference type="UniPathway" id="UPA00232"/>
<evidence type="ECO:0000256" key="3">
    <source>
        <dbReference type="ARBA" id="ARBA00022688"/>
    </source>
</evidence>
<evidence type="ECO:0000256" key="2">
    <source>
        <dbReference type="ARBA" id="ARBA00022679"/>
    </source>
</evidence>
<organism evidence="6 7">
    <name type="scientific">Methylocapsa palsarum</name>
    <dbReference type="NCBI Taxonomy" id="1612308"/>
    <lineage>
        <taxon>Bacteria</taxon>
        <taxon>Pseudomonadati</taxon>
        <taxon>Pseudomonadota</taxon>
        <taxon>Alphaproteobacteria</taxon>
        <taxon>Hyphomicrobiales</taxon>
        <taxon>Beijerinckiaceae</taxon>
        <taxon>Methylocapsa</taxon>
    </lineage>
</organism>
<proteinExistence type="inferred from homology"/>
<comment type="similarity">
    <text evidence="5">Belongs to the methyltransferase superfamily. UbiG/COQ3 family.</text>
</comment>
<dbReference type="PANTHER" id="PTHR43464">
    <property type="entry name" value="METHYLTRANSFERASE"/>
    <property type="match status" value="1"/>
</dbReference>
<feature type="binding site" evidence="5">
    <location>
        <position position="102"/>
    </location>
    <ligand>
        <name>S-adenosyl-L-methionine</name>
        <dbReference type="ChEBI" id="CHEBI:59789"/>
    </ligand>
</feature>
<evidence type="ECO:0000256" key="4">
    <source>
        <dbReference type="ARBA" id="ARBA00022691"/>
    </source>
</evidence>
<keyword evidence="4 5" id="KW-0949">S-adenosyl-L-methionine</keyword>
<dbReference type="OrthoDB" id="9801538at2"/>
<dbReference type="InterPro" id="IPR029063">
    <property type="entry name" value="SAM-dependent_MTases_sf"/>
</dbReference>
<keyword evidence="2 5" id="KW-0808">Transferase</keyword>
<comment type="catalytic activity">
    <reaction evidence="5">
        <text>a 3-(all-trans-polyprenyl)benzene-1,2-diol + S-adenosyl-L-methionine = a 2-methoxy-6-(all-trans-polyprenyl)phenol + S-adenosyl-L-homocysteine + H(+)</text>
        <dbReference type="Rhea" id="RHEA:31411"/>
        <dbReference type="Rhea" id="RHEA-COMP:9550"/>
        <dbReference type="Rhea" id="RHEA-COMP:9551"/>
        <dbReference type="ChEBI" id="CHEBI:15378"/>
        <dbReference type="ChEBI" id="CHEBI:57856"/>
        <dbReference type="ChEBI" id="CHEBI:59789"/>
        <dbReference type="ChEBI" id="CHEBI:62729"/>
        <dbReference type="ChEBI" id="CHEBI:62731"/>
        <dbReference type="EC" id="2.1.1.222"/>
    </reaction>
</comment>
<dbReference type="InterPro" id="IPR010233">
    <property type="entry name" value="UbiG_MeTrfase"/>
</dbReference>
<dbReference type="PANTHER" id="PTHR43464:SF19">
    <property type="entry name" value="UBIQUINONE BIOSYNTHESIS O-METHYLTRANSFERASE, MITOCHONDRIAL"/>
    <property type="match status" value="1"/>
</dbReference>
<dbReference type="STRING" id="1612308.SAMN05444581_109134"/>
<dbReference type="GO" id="GO:0010420">
    <property type="term" value="F:polyprenyldihydroxybenzoate methyltransferase activity"/>
    <property type="evidence" value="ECO:0007669"/>
    <property type="project" value="InterPro"/>
</dbReference>
<comment type="function">
    <text evidence="5">O-methyltransferase that catalyzes the 2 O-methylation steps in the ubiquinone biosynthetic pathway.</text>
</comment>
<dbReference type="Proteomes" id="UP000198755">
    <property type="component" value="Unassembled WGS sequence"/>
</dbReference>
<evidence type="ECO:0000313" key="7">
    <source>
        <dbReference type="Proteomes" id="UP000198755"/>
    </source>
</evidence>
<dbReference type="EMBL" id="FOSN01000009">
    <property type="protein sequence ID" value="SFK52341.1"/>
    <property type="molecule type" value="Genomic_DNA"/>
</dbReference>
<dbReference type="AlphaFoldDB" id="A0A1I4A8Q5"/>
<evidence type="ECO:0000313" key="6">
    <source>
        <dbReference type="EMBL" id="SFK52341.1"/>
    </source>
</evidence>
<accession>A0A1I4A8Q5</accession>
<dbReference type="GO" id="GO:0061542">
    <property type="term" value="F:3-demethylubiquinol 3-O-methyltransferase activity"/>
    <property type="evidence" value="ECO:0007669"/>
    <property type="project" value="UniProtKB-UniRule"/>
</dbReference>
<dbReference type="Gene3D" id="3.40.50.150">
    <property type="entry name" value="Vaccinia Virus protein VP39"/>
    <property type="match status" value="1"/>
</dbReference>
<dbReference type="CDD" id="cd02440">
    <property type="entry name" value="AdoMet_MTases"/>
    <property type="match status" value="1"/>
</dbReference>
<evidence type="ECO:0000256" key="1">
    <source>
        <dbReference type="ARBA" id="ARBA00022603"/>
    </source>
</evidence>
<dbReference type="HAMAP" id="MF_00472">
    <property type="entry name" value="UbiG"/>
    <property type="match status" value="1"/>
</dbReference>
<dbReference type="NCBIfam" id="TIGR01983">
    <property type="entry name" value="UbiG"/>
    <property type="match status" value="1"/>
</dbReference>
<keyword evidence="3 5" id="KW-0831">Ubiquinone biosynthesis</keyword>
<sequence length="258" mass="28513">MTQQEKIRRDSTVDPEDVARFDRIGAQWWDEKGPMAALHRFNPVRVDYLTGLLSRHFKLAGAPRDPEAARPLEGLKILDVGCGGGILSEPLARLGAEMTSIDPAKRNIEVARAHAQRAGLSIDYRNVTAEQLGAEDHTFDAVLAMEVIEHVRDVQGFLRHAAAMVRPGGLLVAATLNRTLKSFAFAIVGAEYVLRWVPAGTHSWSQFVTPLELARALRGAGLHVRDETGVIYDPFAREWRLGPDMDVNYMIAADRPDA</sequence>
<comment type="pathway">
    <text evidence="5">Cofactor biosynthesis; ubiquinone biosynthesis.</text>
</comment>
<gene>
    <name evidence="5" type="primary">ubiG</name>
    <name evidence="6" type="ORF">SAMN05444581_109134</name>
</gene>
<dbReference type="GO" id="GO:0102208">
    <property type="term" value="F:2-polyprenyl-6-hydroxyphenol methylase activity"/>
    <property type="evidence" value="ECO:0007669"/>
    <property type="project" value="UniProtKB-EC"/>
</dbReference>
<dbReference type="SUPFAM" id="SSF53335">
    <property type="entry name" value="S-adenosyl-L-methionine-dependent methyltransferases"/>
    <property type="match status" value="1"/>
</dbReference>
<feature type="binding site" evidence="5">
    <location>
        <position position="45"/>
    </location>
    <ligand>
        <name>S-adenosyl-L-methionine</name>
        <dbReference type="ChEBI" id="CHEBI:59789"/>
    </ligand>
</feature>
<dbReference type="EC" id="2.1.1.64" evidence="5"/>
<dbReference type="RefSeq" id="WP_091682531.1">
    <property type="nucleotide sequence ID" value="NZ_FOSN01000009.1"/>
</dbReference>
<feature type="binding site" evidence="5">
    <location>
        <position position="145"/>
    </location>
    <ligand>
        <name>S-adenosyl-L-methionine</name>
        <dbReference type="ChEBI" id="CHEBI:59789"/>
    </ligand>
</feature>
<evidence type="ECO:0000256" key="5">
    <source>
        <dbReference type="HAMAP-Rule" id="MF_00472"/>
    </source>
</evidence>
<name>A0A1I4A8Q5_9HYPH</name>
<dbReference type="Pfam" id="PF13489">
    <property type="entry name" value="Methyltransf_23"/>
    <property type="match status" value="1"/>
</dbReference>
<keyword evidence="6" id="KW-0830">Ubiquinone</keyword>
<dbReference type="EC" id="2.1.1.222" evidence="5"/>